<comment type="caution">
    <text evidence="2">The sequence shown here is derived from an EMBL/GenBank/DDBJ whole genome shotgun (WGS) entry which is preliminary data.</text>
</comment>
<keyword evidence="3" id="KW-1185">Reference proteome</keyword>
<sequence>MVTIMCCLAITLHSPLDTTRLPKGLTEIPGGAELSEKHVMPNAKPSFKSNMPVYKPDESSVIPMPNSGSKQRYRQIPLEKLTPPDLSKPKK</sequence>
<dbReference type="AlphaFoldDB" id="A0A3P1C2M5"/>
<evidence type="ECO:0000313" key="2">
    <source>
        <dbReference type="EMBL" id="RRB07660.1"/>
    </source>
</evidence>
<organism evidence="2 3">
    <name type="scientific">Larkinella rosea</name>
    <dbReference type="NCBI Taxonomy" id="2025312"/>
    <lineage>
        <taxon>Bacteria</taxon>
        <taxon>Pseudomonadati</taxon>
        <taxon>Bacteroidota</taxon>
        <taxon>Cytophagia</taxon>
        <taxon>Cytophagales</taxon>
        <taxon>Spirosomataceae</taxon>
        <taxon>Larkinella</taxon>
    </lineage>
</organism>
<dbReference type="EMBL" id="RQJO01000007">
    <property type="protein sequence ID" value="RRB07660.1"/>
    <property type="molecule type" value="Genomic_DNA"/>
</dbReference>
<name>A0A3P1C2M5_9BACT</name>
<accession>A0A3P1C2M5</accession>
<proteinExistence type="predicted"/>
<dbReference type="RefSeq" id="WP_124872951.1">
    <property type="nucleotide sequence ID" value="NZ_RQJO01000007.1"/>
</dbReference>
<gene>
    <name evidence="2" type="ORF">EHT25_07770</name>
</gene>
<evidence type="ECO:0000256" key="1">
    <source>
        <dbReference type="SAM" id="MobiDB-lite"/>
    </source>
</evidence>
<protein>
    <submittedName>
        <fullName evidence="2">Uncharacterized protein</fullName>
    </submittedName>
</protein>
<feature type="region of interest" description="Disordered" evidence="1">
    <location>
        <begin position="27"/>
        <end position="91"/>
    </location>
</feature>
<evidence type="ECO:0000313" key="3">
    <source>
        <dbReference type="Proteomes" id="UP000271925"/>
    </source>
</evidence>
<reference evidence="2 3" key="1">
    <citation type="submission" date="2018-11" db="EMBL/GenBank/DDBJ databases">
        <authorList>
            <person name="Zhou Z."/>
            <person name="Wang G."/>
        </authorList>
    </citation>
    <scope>NUCLEOTIDE SEQUENCE [LARGE SCALE GENOMIC DNA]</scope>
    <source>
        <strain evidence="2 3">KCTC52004</strain>
    </source>
</reference>
<dbReference type="Proteomes" id="UP000271925">
    <property type="component" value="Unassembled WGS sequence"/>
</dbReference>